<name>A0ABS4PJL4_9PSEU</name>
<protein>
    <recommendedName>
        <fullName evidence="4">DUF2530 domain-containing protein</fullName>
    </recommendedName>
</protein>
<evidence type="ECO:0000313" key="2">
    <source>
        <dbReference type="EMBL" id="MBP2179034.1"/>
    </source>
</evidence>
<evidence type="ECO:0000256" key="1">
    <source>
        <dbReference type="SAM" id="Phobius"/>
    </source>
</evidence>
<organism evidence="2 3">
    <name type="scientific">Amycolatopsis magusensis</name>
    <dbReference type="NCBI Taxonomy" id="882444"/>
    <lineage>
        <taxon>Bacteria</taxon>
        <taxon>Bacillati</taxon>
        <taxon>Actinomycetota</taxon>
        <taxon>Actinomycetes</taxon>
        <taxon>Pseudonocardiales</taxon>
        <taxon>Pseudonocardiaceae</taxon>
        <taxon>Amycolatopsis</taxon>
    </lineage>
</organism>
<keyword evidence="1" id="KW-0812">Transmembrane</keyword>
<evidence type="ECO:0000313" key="3">
    <source>
        <dbReference type="Proteomes" id="UP000741013"/>
    </source>
</evidence>
<dbReference type="InterPro" id="IPR019681">
    <property type="entry name" value="DUF2530"/>
</dbReference>
<dbReference type="RefSeq" id="WP_209662784.1">
    <property type="nucleotide sequence ID" value="NZ_JAGGMS010000001.1"/>
</dbReference>
<accession>A0ABS4PJL4</accession>
<feature type="transmembrane region" description="Helical" evidence="1">
    <location>
        <begin position="25"/>
        <end position="46"/>
    </location>
</feature>
<dbReference type="Pfam" id="PF10745">
    <property type="entry name" value="DUF2530"/>
    <property type="match status" value="1"/>
</dbReference>
<reference evidence="2 3" key="1">
    <citation type="submission" date="2021-03" db="EMBL/GenBank/DDBJ databases">
        <title>Sequencing the genomes of 1000 actinobacteria strains.</title>
        <authorList>
            <person name="Klenk H.-P."/>
        </authorList>
    </citation>
    <scope>NUCLEOTIDE SEQUENCE [LARGE SCALE GENOMIC DNA]</scope>
    <source>
        <strain evidence="2 3">DSM 45510</strain>
    </source>
</reference>
<dbReference type="Proteomes" id="UP000741013">
    <property type="component" value="Unassembled WGS sequence"/>
</dbReference>
<proteinExistence type="predicted"/>
<sequence>MAESINSGGVKSGFQHTPELPERWIALWPVVVAGTGLWALAFLVLLVLKLVNGAASDVWLWTCVAGVGLGFVGLGIMTWQRAAFRRGSKSAQRAT</sequence>
<gene>
    <name evidence="2" type="ORF">JOM49_000560</name>
</gene>
<comment type="caution">
    <text evidence="2">The sequence shown here is derived from an EMBL/GenBank/DDBJ whole genome shotgun (WGS) entry which is preliminary data.</text>
</comment>
<dbReference type="EMBL" id="JAGGMS010000001">
    <property type="protein sequence ID" value="MBP2179034.1"/>
    <property type="molecule type" value="Genomic_DNA"/>
</dbReference>
<evidence type="ECO:0008006" key="4">
    <source>
        <dbReference type="Google" id="ProtNLM"/>
    </source>
</evidence>
<keyword evidence="1" id="KW-0472">Membrane</keyword>
<feature type="transmembrane region" description="Helical" evidence="1">
    <location>
        <begin position="58"/>
        <end position="79"/>
    </location>
</feature>
<keyword evidence="1" id="KW-1133">Transmembrane helix</keyword>
<keyword evidence="3" id="KW-1185">Reference proteome</keyword>